<name>A0A1T3NSE1_9ACTN</name>
<comment type="caution">
    <text evidence="6">The sequence shown here is derived from an EMBL/GenBank/DDBJ whole genome shotgun (WGS) entry which is preliminary data.</text>
</comment>
<evidence type="ECO:0000256" key="3">
    <source>
        <dbReference type="ARBA" id="ARBA00022691"/>
    </source>
</evidence>
<feature type="domain" description="O-methyltransferase dimerisation" evidence="5">
    <location>
        <begin position="15"/>
        <end position="81"/>
    </location>
</feature>
<protein>
    <submittedName>
        <fullName evidence="6">Methyltransferase</fullName>
    </submittedName>
</protein>
<dbReference type="Gene3D" id="1.10.10.10">
    <property type="entry name" value="Winged helix-like DNA-binding domain superfamily/Winged helix DNA-binding domain"/>
    <property type="match status" value="1"/>
</dbReference>
<dbReference type="OrthoDB" id="582216at2"/>
<dbReference type="InterPro" id="IPR012967">
    <property type="entry name" value="COMT_dimerisation"/>
</dbReference>
<keyword evidence="1 6" id="KW-0489">Methyltransferase</keyword>
<dbReference type="RefSeq" id="WP_078973857.1">
    <property type="nucleotide sequence ID" value="NZ_MWQN01000001.1"/>
</dbReference>
<dbReference type="PANTHER" id="PTHR43712:SF2">
    <property type="entry name" value="O-METHYLTRANSFERASE CICE"/>
    <property type="match status" value="1"/>
</dbReference>
<dbReference type="Proteomes" id="UP000190037">
    <property type="component" value="Unassembled WGS sequence"/>
</dbReference>
<dbReference type="AlphaFoldDB" id="A0A1T3NSE1"/>
<evidence type="ECO:0000313" key="6">
    <source>
        <dbReference type="EMBL" id="OPC79592.1"/>
    </source>
</evidence>
<keyword evidence="2 6" id="KW-0808">Transferase</keyword>
<dbReference type="EMBL" id="MWQN01000001">
    <property type="protein sequence ID" value="OPC79592.1"/>
    <property type="molecule type" value="Genomic_DNA"/>
</dbReference>
<dbReference type="Gene3D" id="1.20.58.1390">
    <property type="match status" value="1"/>
</dbReference>
<dbReference type="GO" id="GO:0046983">
    <property type="term" value="F:protein dimerization activity"/>
    <property type="evidence" value="ECO:0007669"/>
    <property type="project" value="InterPro"/>
</dbReference>
<dbReference type="GO" id="GO:0008171">
    <property type="term" value="F:O-methyltransferase activity"/>
    <property type="evidence" value="ECO:0007669"/>
    <property type="project" value="InterPro"/>
</dbReference>
<keyword evidence="3" id="KW-0949">S-adenosyl-L-methionine</keyword>
<dbReference type="SUPFAM" id="SSF53335">
    <property type="entry name" value="S-adenosyl-L-methionine-dependent methyltransferases"/>
    <property type="match status" value="1"/>
</dbReference>
<reference evidence="6 7" key="1">
    <citation type="submission" date="2017-03" db="EMBL/GenBank/DDBJ databases">
        <title>Draft genome sequence of Streptomyces scabrisporus NF3, endophyte isolated from Amphipterygium adstringens.</title>
        <authorList>
            <person name="Vazquez M."/>
            <person name="Ceapa C.D."/>
            <person name="Rodriguez Luna D."/>
            <person name="Sanchez Esquivel S."/>
        </authorList>
    </citation>
    <scope>NUCLEOTIDE SEQUENCE [LARGE SCALE GENOMIC DNA]</scope>
    <source>
        <strain evidence="6 7">NF3</strain>
    </source>
</reference>
<keyword evidence="7" id="KW-1185">Reference proteome</keyword>
<dbReference type="PANTHER" id="PTHR43712">
    <property type="entry name" value="PUTATIVE (AFU_ORTHOLOGUE AFUA_4G14580)-RELATED"/>
    <property type="match status" value="1"/>
</dbReference>
<dbReference type="InterPro" id="IPR029063">
    <property type="entry name" value="SAM-dependent_MTases_sf"/>
</dbReference>
<evidence type="ECO:0000259" key="4">
    <source>
        <dbReference type="Pfam" id="PF00891"/>
    </source>
</evidence>
<organism evidence="6 7">
    <name type="scientific">Embleya scabrispora</name>
    <dbReference type="NCBI Taxonomy" id="159449"/>
    <lineage>
        <taxon>Bacteria</taxon>
        <taxon>Bacillati</taxon>
        <taxon>Actinomycetota</taxon>
        <taxon>Actinomycetes</taxon>
        <taxon>Kitasatosporales</taxon>
        <taxon>Streptomycetaceae</taxon>
        <taxon>Embleya</taxon>
    </lineage>
</organism>
<feature type="domain" description="O-methyltransferase C-terminal" evidence="4">
    <location>
        <begin position="134"/>
        <end position="299"/>
    </location>
</feature>
<dbReference type="GO" id="GO:0032259">
    <property type="term" value="P:methylation"/>
    <property type="evidence" value="ECO:0007669"/>
    <property type="project" value="UniProtKB-KW"/>
</dbReference>
<dbReference type="InterPro" id="IPR001077">
    <property type="entry name" value="COMT_C"/>
</dbReference>
<sequence>MTATPHLTMADLVPLLFGHAAFQQLNAACELRLPELLHERPGSTREEIAKELELPERSAAVLLLGTTSLRLTVKQGDGYANAFVVEAAFDDGTWTHLRDIVEFQARIAYAPAAEYTASLRAGENLGLRHFPGRTRDLYSRLAGTPGLEELFYKGMNSWSRISNPVLIDGVDYGGVRRILDIGGGGGLNAIALVTAHPHLRVTVLDRPGALEVAEHNIREAGLTDRIDTHAADIFDDEYPPGYDCVLFAHQLVIWSAAQNRALLAKALRAVDPTGRVLIFNAFSDDDGAGPLYTALDGVYFTTLPFESSTIYPWRAYEGWLDECGYAAHRRITIGGWTPHGVVEAYPTAATPSD</sequence>
<dbReference type="PROSITE" id="PS51683">
    <property type="entry name" value="SAM_OMT_II"/>
    <property type="match status" value="1"/>
</dbReference>
<evidence type="ECO:0000313" key="7">
    <source>
        <dbReference type="Proteomes" id="UP000190037"/>
    </source>
</evidence>
<dbReference type="FunFam" id="3.40.50.150:FF:000405">
    <property type="entry name" value="Carminomycin 4-O-methyltransferase DnrK"/>
    <property type="match status" value="1"/>
</dbReference>
<evidence type="ECO:0000256" key="1">
    <source>
        <dbReference type="ARBA" id="ARBA00022603"/>
    </source>
</evidence>
<dbReference type="STRING" id="159449.B4N89_00295"/>
<dbReference type="InterPro" id="IPR016461">
    <property type="entry name" value="COMT-like"/>
</dbReference>
<dbReference type="Gene3D" id="3.40.50.150">
    <property type="entry name" value="Vaccinia Virus protein VP39"/>
    <property type="match status" value="1"/>
</dbReference>
<evidence type="ECO:0000256" key="2">
    <source>
        <dbReference type="ARBA" id="ARBA00022679"/>
    </source>
</evidence>
<dbReference type="Pfam" id="PF08100">
    <property type="entry name" value="Dimerisation"/>
    <property type="match status" value="1"/>
</dbReference>
<dbReference type="InterPro" id="IPR036388">
    <property type="entry name" value="WH-like_DNA-bd_sf"/>
</dbReference>
<gene>
    <name evidence="6" type="ORF">B4N89_00295</name>
</gene>
<accession>A0A1T3NSE1</accession>
<proteinExistence type="predicted"/>
<dbReference type="Pfam" id="PF00891">
    <property type="entry name" value="Methyltransf_2"/>
    <property type="match status" value="1"/>
</dbReference>
<evidence type="ECO:0000259" key="5">
    <source>
        <dbReference type="Pfam" id="PF08100"/>
    </source>
</evidence>